<proteinExistence type="predicted"/>
<name>A0ACC2Z7T5_9PEZI</name>
<keyword evidence="2" id="KW-1185">Reference proteome</keyword>
<comment type="caution">
    <text evidence="1">The sequence shown here is derived from an EMBL/GenBank/DDBJ whole genome shotgun (WGS) entry which is preliminary data.</text>
</comment>
<reference evidence="1" key="1">
    <citation type="submission" date="2022-10" db="EMBL/GenBank/DDBJ databases">
        <title>Culturing micro-colonial fungi from biological soil crusts in the Mojave desert and describing Neophaeococcomyces mojavensis, and introducing the new genera and species Taxawa tesnikishii.</title>
        <authorList>
            <person name="Kurbessoian T."/>
            <person name="Stajich J.E."/>
        </authorList>
    </citation>
    <scope>NUCLEOTIDE SEQUENCE</scope>
    <source>
        <strain evidence="1">JES_115</strain>
    </source>
</reference>
<accession>A0ACC2Z7T5</accession>
<organism evidence="1 2">
    <name type="scientific">Coniosporium tulheliwenetii</name>
    <dbReference type="NCBI Taxonomy" id="3383036"/>
    <lineage>
        <taxon>Eukaryota</taxon>
        <taxon>Fungi</taxon>
        <taxon>Dikarya</taxon>
        <taxon>Ascomycota</taxon>
        <taxon>Pezizomycotina</taxon>
        <taxon>Dothideomycetes</taxon>
        <taxon>Dothideomycetes incertae sedis</taxon>
        <taxon>Coniosporium</taxon>
    </lineage>
</organism>
<dbReference type="EMBL" id="JAPDRP010000011">
    <property type="protein sequence ID" value="KAJ9643352.1"/>
    <property type="molecule type" value="Genomic_DNA"/>
</dbReference>
<sequence>MVAPPVPESDQRVSPSHTGEYVYTSTGPDCIRILIVHPGPSSDELDCSLTARPIRRLNAQGRPLEPTLNSPPYDALSYSWDNQDPAHGIRIRRDNGGFYILNVTKNLLAALQQLRHPTKPRRFWVDAICINQNDLLEKSHQLPLMSRIYSEADNVCVWLGAECESSSLAFDLMKKMRVLSDFDDVRNWFSRRWVVQEITLARRATIHCGSTTIAWHDFAEAVTLFEVMVERVKEKFRKDPHHKQHPDIFGDVSKFSANRLVSVTSNIVDKGDDGQVIQKTWTLESLVSALTPFQAGRSHDIVYAVLSLAKDISGSSVSAPLDYTPSRDTLPKGMLDGKSEDEVKKALELFGRIFRKLRVDKFPVNYKKPFNQVCMDLVKFTTTASNSLDIICRPWAPVGEIGLPSWIRTLADSPFGRDSDGHWDRKNADTLVGLPGQSPYRASGTYRREWSFIEEQDSLVLKVKGFELDTVRKVEDTARSGVVPASWLDYANLAGVQYDPHETSTGTSTVKESFWRTMVAGKGLDGQNPPPYYAFVCEKTFTNVIENGGDVILGQLHDRSTNTLQRVFIRRVQSVVWGRRLTVTSKHKLLALVPHATKRGDLICILPGCSVPVVLRKLRTVVSADGEKKKFYKFIGESYVHGMMAGEAF</sequence>
<gene>
    <name evidence="1" type="ORF">H2199_004031</name>
</gene>
<evidence type="ECO:0000313" key="2">
    <source>
        <dbReference type="Proteomes" id="UP001172680"/>
    </source>
</evidence>
<dbReference type="Proteomes" id="UP001172680">
    <property type="component" value="Unassembled WGS sequence"/>
</dbReference>
<protein>
    <submittedName>
        <fullName evidence="1">Uncharacterized protein</fullName>
    </submittedName>
</protein>
<evidence type="ECO:0000313" key="1">
    <source>
        <dbReference type="EMBL" id="KAJ9643352.1"/>
    </source>
</evidence>